<dbReference type="PANTHER" id="PTHR18902:SF26">
    <property type="entry name" value="GOLGIN SUBFAMILY A MEMBER 3"/>
    <property type="match status" value="1"/>
</dbReference>
<feature type="coiled-coil region" evidence="5">
    <location>
        <begin position="1154"/>
        <end position="1390"/>
    </location>
</feature>
<evidence type="ECO:0000256" key="1">
    <source>
        <dbReference type="ARBA" id="ARBA00004496"/>
    </source>
</evidence>
<protein>
    <submittedName>
        <fullName evidence="7">Golgin A3</fullName>
    </submittedName>
</protein>
<feature type="coiled-coil region" evidence="5">
    <location>
        <begin position="672"/>
        <end position="978"/>
    </location>
</feature>
<evidence type="ECO:0000256" key="2">
    <source>
        <dbReference type="ARBA" id="ARBA00022490"/>
    </source>
</evidence>
<dbReference type="InterPro" id="IPR051841">
    <property type="entry name" value="MT-Golgi_org_protein"/>
</dbReference>
<keyword evidence="3" id="KW-0597">Phosphoprotein</keyword>
<feature type="coiled-coil region" evidence="5">
    <location>
        <begin position="1428"/>
        <end position="1455"/>
    </location>
</feature>
<dbReference type="PANTHER" id="PTHR18902">
    <property type="entry name" value="NUCLEAR MITOTIC APPARATUS PROTEIN 1-RELATED"/>
    <property type="match status" value="1"/>
</dbReference>
<feature type="compositionally biased region" description="Basic and acidic residues" evidence="6">
    <location>
        <begin position="381"/>
        <end position="395"/>
    </location>
</feature>
<reference evidence="8" key="1">
    <citation type="submission" date="2018-06" db="EMBL/GenBank/DDBJ databases">
        <title>Genome assembly of Danube salmon.</title>
        <authorList>
            <person name="Macqueen D.J."/>
            <person name="Gundappa M.K."/>
        </authorList>
    </citation>
    <scope>NUCLEOTIDE SEQUENCE [LARGE SCALE GENOMIC DNA]</scope>
</reference>
<reference evidence="7" key="2">
    <citation type="submission" date="2025-08" db="UniProtKB">
        <authorList>
            <consortium name="Ensembl"/>
        </authorList>
    </citation>
    <scope>IDENTIFICATION</scope>
</reference>
<feature type="region of interest" description="Disordered" evidence="6">
    <location>
        <begin position="1476"/>
        <end position="1505"/>
    </location>
</feature>
<evidence type="ECO:0000256" key="4">
    <source>
        <dbReference type="ARBA" id="ARBA00023054"/>
    </source>
</evidence>
<feature type="compositionally biased region" description="Basic and acidic residues" evidence="6">
    <location>
        <begin position="126"/>
        <end position="142"/>
    </location>
</feature>
<evidence type="ECO:0000256" key="5">
    <source>
        <dbReference type="SAM" id="Coils"/>
    </source>
</evidence>
<evidence type="ECO:0000313" key="7">
    <source>
        <dbReference type="Ensembl" id="ENSHHUP00000038597.1"/>
    </source>
</evidence>
<dbReference type="STRING" id="62062.ENSHHUP00000038597"/>
<keyword evidence="8" id="KW-1185">Reference proteome</keyword>
<accession>A0A4W5MJG9</accession>
<evidence type="ECO:0000256" key="3">
    <source>
        <dbReference type="ARBA" id="ARBA00022553"/>
    </source>
</evidence>
<dbReference type="Ensembl" id="ENSHHUT00000040118.1">
    <property type="protein sequence ID" value="ENSHHUP00000038597.1"/>
    <property type="gene ID" value="ENSHHUG00000024031.1"/>
</dbReference>
<feature type="coiled-coil region" evidence="5">
    <location>
        <begin position="412"/>
        <end position="586"/>
    </location>
</feature>
<evidence type="ECO:0000313" key="8">
    <source>
        <dbReference type="Proteomes" id="UP000314982"/>
    </source>
</evidence>
<dbReference type="GO" id="GO:0005737">
    <property type="term" value="C:cytoplasm"/>
    <property type="evidence" value="ECO:0007669"/>
    <property type="project" value="UniProtKB-SubCell"/>
</dbReference>
<comment type="subcellular location">
    <subcellularLocation>
        <location evidence="1">Cytoplasm</location>
    </subcellularLocation>
</comment>
<feature type="compositionally biased region" description="Gly residues" evidence="6">
    <location>
        <begin position="77"/>
        <end position="86"/>
    </location>
</feature>
<dbReference type="Gene3D" id="1.10.287.1490">
    <property type="match status" value="1"/>
</dbReference>
<feature type="compositionally biased region" description="Low complexity" evidence="6">
    <location>
        <begin position="251"/>
        <end position="278"/>
    </location>
</feature>
<reference evidence="7" key="3">
    <citation type="submission" date="2025-09" db="UniProtKB">
        <authorList>
            <consortium name="Ensembl"/>
        </authorList>
    </citation>
    <scope>IDENTIFICATION</scope>
</reference>
<proteinExistence type="predicted"/>
<feature type="region of interest" description="Disordered" evidence="6">
    <location>
        <begin position="381"/>
        <end position="404"/>
    </location>
</feature>
<evidence type="ECO:0000256" key="6">
    <source>
        <dbReference type="SAM" id="MobiDB-lite"/>
    </source>
</evidence>
<feature type="coiled-coil region" evidence="5">
    <location>
        <begin position="1015"/>
        <end position="1125"/>
    </location>
</feature>
<feature type="region of interest" description="Disordered" evidence="6">
    <location>
        <begin position="1"/>
        <end position="325"/>
    </location>
</feature>
<feature type="compositionally biased region" description="Basic residues" evidence="6">
    <location>
        <begin position="214"/>
        <end position="223"/>
    </location>
</feature>
<name>A0A4W5MJG9_9TELE</name>
<organism evidence="7 8">
    <name type="scientific">Hucho hucho</name>
    <name type="common">huchen</name>
    <dbReference type="NCBI Taxonomy" id="62062"/>
    <lineage>
        <taxon>Eukaryota</taxon>
        <taxon>Metazoa</taxon>
        <taxon>Chordata</taxon>
        <taxon>Craniata</taxon>
        <taxon>Vertebrata</taxon>
        <taxon>Euteleostomi</taxon>
        <taxon>Actinopterygii</taxon>
        <taxon>Neopterygii</taxon>
        <taxon>Teleostei</taxon>
        <taxon>Protacanthopterygii</taxon>
        <taxon>Salmoniformes</taxon>
        <taxon>Salmonidae</taxon>
        <taxon>Salmoninae</taxon>
        <taxon>Hucho</taxon>
    </lineage>
</organism>
<dbReference type="Proteomes" id="UP000314982">
    <property type="component" value="Unassembled WGS sequence"/>
</dbReference>
<dbReference type="GeneTree" id="ENSGT00950000183078"/>
<feature type="compositionally biased region" description="Polar residues" evidence="6">
    <location>
        <begin position="99"/>
        <end position="112"/>
    </location>
</feature>
<feature type="compositionally biased region" description="Low complexity" evidence="6">
    <location>
        <begin position="312"/>
        <end position="325"/>
    </location>
</feature>
<feature type="compositionally biased region" description="Polar residues" evidence="6">
    <location>
        <begin position="181"/>
        <end position="194"/>
    </location>
</feature>
<keyword evidence="4 5" id="KW-0175">Coiled coil</keyword>
<sequence>MENHKAAVAEMETTNEENLQLDLIPQSKEDGADPVENDAQLLKKGGQEKPTTSRDAVNGGSFKADVVPNGERVAQGPGPGAGGDGRPNGPLPPSPPAAQGTSRTVSPQSKEPSQALKEQSLEMENEEKIRHDARRRLEEQLKQYRVQRHKETSHRSTLKSRTGFSTLDPDLMMHPEALPRANTTSMTTEYSFLRTSVPRGPKLGSLGIPPAKERKSRSTRPSKIHSLADYKTPEPAGGSSGGGGVRTSADSSMGSLGSNFSSVSTLSEVSSMETTSSEAPLASSMSFQDISEVDAGSESGMGSRPGGDGNDSDSSTYSSVSTSTRGTGTYGMLAAAVGMQRGGNYTVEGREIAQEAMGNFPSLQEVLQAASDEQHLLELEQDREGTGEPRSRRDSFSSSVSLESSVMGHDEMLQVLKEKMRLEGQLESLSSEANQALKEKTELQAQLATVNAQLRDQVEQAQTSQEKQSSLNKEVSTLRQSCSQLERAMVELQGNLERKNAGLSSLGNDLQVAEEQYQRLMGKVEEMQQSVTSRDNAVQELRQQMGGLQTQLQQVQLERSTLQSRLKTSQAEIDSLQQVRQWYQQQLALAQEARVRLQGEVANMQAGQMTQIGVMEHLKLENVTLSHQLTETQHRSIKEKERIAVQLQSIETDMMTQEAAYQQIQDAKNMVEDDLQHKLDEFEEEREHLHKLADTASSLERELEQMKLTLSQKDLQLEALQKDYLELMRQLTATQESLHTKEQSINQLEARYLELEATLAELQTETNTKDENIQYLQNEKIVLEVALQAARADKSQLDEGAERLGEEVLVSSYLLDQLRQEVQVKASQIETLQQENGTLKKQAQKLKEQFMQQKVMVEAYRRDAGSKEQLISELKSTKKRLVSEVKGLKQELLEAQGQKQKAELEQSRLQKEVVRVSQQMNSLENHLQSVQTERDQLETQIQSLQFDQSQLAAVTEENEGLKKQVEQMQSEAKKAISEQKVRMKRLGTDLTSAQKEMKAKHKAYENAVGILSRRLQEALADKETTEAELVKVKVQVSDGGNNQALQDKMEVLQSELQAVSHSKAMLEKELQEVISLTSTELEEYQEKVMELEDELQEARCFKRRIRRLEDANKKLSLELEHEKGKLTGLGQSHNALREHSNILETALAKREADLVQLNLQVQAVLKRKEEEDQQMKQLVQTLQVALEKEKTKVKDLKEQVAAAKAEAAHNRRHYRAAMLELCEIKKDLQAKEELVKALHSEAHKLQAQDEKHSQEVSRFQEELSEAHSQLQILQKQLDEQFSKQPLTNQEVEDLKWEVEQRQREIEAQRQQLEMVEQCSQRELDSLQTTLQGIKVELESVQEELSSTRKDKFMLQAKVGELRNSMKTVLLQNQQLKLDLKQNRLRKQRMEPSNPSNPVTPVKIPDCPVPASLLDELLKPSASVNKEPLNNLHNCLRQLKHEMDSLQKQMEEHTVTVHESMTSWTNAEEELARLGVPLDNDSTTSTHLNHVDSNRGGGAEEETQPL</sequence>
<keyword evidence="2" id="KW-0963">Cytoplasm</keyword>